<organism evidence="1 2">
    <name type="scientific">Prunus armeniaca</name>
    <name type="common">Apricot</name>
    <name type="synonym">Armeniaca vulgaris</name>
    <dbReference type="NCBI Taxonomy" id="36596"/>
    <lineage>
        <taxon>Eukaryota</taxon>
        <taxon>Viridiplantae</taxon>
        <taxon>Streptophyta</taxon>
        <taxon>Embryophyta</taxon>
        <taxon>Tracheophyta</taxon>
        <taxon>Spermatophyta</taxon>
        <taxon>Magnoliopsida</taxon>
        <taxon>eudicotyledons</taxon>
        <taxon>Gunneridae</taxon>
        <taxon>Pentapetalae</taxon>
        <taxon>rosids</taxon>
        <taxon>fabids</taxon>
        <taxon>Rosales</taxon>
        <taxon>Rosaceae</taxon>
        <taxon>Amygdaloideae</taxon>
        <taxon>Amygdaleae</taxon>
        <taxon>Prunus</taxon>
    </lineage>
</organism>
<reference evidence="2" key="1">
    <citation type="journal article" date="2020" name="Genome Biol.">
        <title>Gamete binning: chromosome-level and haplotype-resolved genome assembly enabled by high-throughput single-cell sequencing of gamete genomes.</title>
        <authorList>
            <person name="Campoy J.A."/>
            <person name="Sun H."/>
            <person name="Goel M."/>
            <person name="Jiao W.-B."/>
            <person name="Folz-Donahue K."/>
            <person name="Wang N."/>
            <person name="Rubio M."/>
            <person name="Liu C."/>
            <person name="Kukat C."/>
            <person name="Ruiz D."/>
            <person name="Huettel B."/>
            <person name="Schneeberger K."/>
        </authorList>
    </citation>
    <scope>NUCLEOTIDE SEQUENCE [LARGE SCALE GENOMIC DNA]</scope>
    <source>
        <strain evidence="2">cv. Rojo Pasion</strain>
    </source>
</reference>
<gene>
    <name evidence="1" type="ORF">ORAREDHAP_LOCUS22692</name>
</gene>
<accession>A0A6J5X0Y2</accession>
<name>A0A6J5X0Y2_PRUAR</name>
<keyword evidence="2" id="KW-1185">Reference proteome</keyword>
<dbReference type="EMBL" id="CAEKKB010000003">
    <property type="protein sequence ID" value="CAB4304894.1"/>
    <property type="molecule type" value="Genomic_DNA"/>
</dbReference>
<dbReference type="AlphaFoldDB" id="A0A6J5X0Y2"/>
<protein>
    <submittedName>
        <fullName evidence="1">Uncharacterized protein</fullName>
    </submittedName>
</protein>
<sequence length="89" mass="9708">MPPGILWEFRIWANERTWFCPRGRVVEWAGGAKARHDGDKRVRMGVEPAEERIVELAQGAHLGLEGVSGQVLDVLEAGGDGGVAGERED</sequence>
<dbReference type="Proteomes" id="UP000507245">
    <property type="component" value="Unassembled WGS sequence"/>
</dbReference>
<proteinExistence type="predicted"/>
<evidence type="ECO:0000313" key="2">
    <source>
        <dbReference type="Proteomes" id="UP000507245"/>
    </source>
</evidence>
<evidence type="ECO:0000313" key="1">
    <source>
        <dbReference type="EMBL" id="CAB4304894.1"/>
    </source>
</evidence>